<accession>A0ABT6JBS4</accession>
<reference evidence="1 2" key="1">
    <citation type="submission" date="2023-04" db="EMBL/GenBank/DDBJ databases">
        <title>Luteimonas endophyticus RD2P54.</title>
        <authorList>
            <person name="Sun J.-Q."/>
        </authorList>
    </citation>
    <scope>NUCLEOTIDE SEQUENCE [LARGE SCALE GENOMIC DNA]</scope>
    <source>
        <strain evidence="1 2">RD2P54</strain>
    </source>
</reference>
<proteinExistence type="predicted"/>
<dbReference type="InterPro" id="IPR036890">
    <property type="entry name" value="HATPase_C_sf"/>
</dbReference>
<name>A0ABT6JBS4_9GAMM</name>
<dbReference type="Gene3D" id="3.30.565.10">
    <property type="entry name" value="Histidine kinase-like ATPase, C-terminal domain"/>
    <property type="match status" value="1"/>
</dbReference>
<evidence type="ECO:0000313" key="1">
    <source>
        <dbReference type="EMBL" id="MDH5824280.1"/>
    </source>
</evidence>
<organism evidence="1 2">
    <name type="scientific">Luteimonas endophytica</name>
    <dbReference type="NCBI Taxonomy" id="3042023"/>
    <lineage>
        <taxon>Bacteria</taxon>
        <taxon>Pseudomonadati</taxon>
        <taxon>Pseudomonadota</taxon>
        <taxon>Gammaproteobacteria</taxon>
        <taxon>Lysobacterales</taxon>
        <taxon>Lysobacteraceae</taxon>
        <taxon>Luteimonas</taxon>
    </lineage>
</organism>
<dbReference type="RefSeq" id="WP_280575577.1">
    <property type="nucleotide sequence ID" value="NZ_JARXRM010000043.1"/>
</dbReference>
<comment type="caution">
    <text evidence="1">The sequence shown here is derived from an EMBL/GenBank/DDBJ whole genome shotgun (WGS) entry which is preliminary data.</text>
</comment>
<evidence type="ECO:0000313" key="2">
    <source>
        <dbReference type="Proteomes" id="UP001156940"/>
    </source>
</evidence>
<dbReference type="EMBL" id="JARXRM010000043">
    <property type="protein sequence ID" value="MDH5824280.1"/>
    <property type="molecule type" value="Genomic_DNA"/>
</dbReference>
<dbReference type="Proteomes" id="UP001156940">
    <property type="component" value="Unassembled WGS sequence"/>
</dbReference>
<sequence>MHPQIEFRHVLGELSVNRNDPCEVIRELISNSYDAGAGHIHYAPVASASGFAFLDDGSGLGMEPAQAGISPWEAFFSIGKSTKSKGAGIGYKCQGSKLCFASKRILVASRFDRGEERWAYKIIENPRNNLDVTYSILPDYSSDICAIVEQFLGKLDASGVAVVNDLKSRLAELAGKTGTLVLIDGLDTENFGKYFSVEPNVTESYIYNYIRFNTRHGDVRKISTPQGFTSSQVTQIASPRAAEFTMFSPEEGAIEVPFGFPYLAKPDGKEDVKSPQQISRLRDGRFFSRTAKSFSVAGKKYSVILAIDGNRRAHEEYPSLDRKGKAKSGVRLGDHRGAFISVKGIKIAKHTDLLASLPEYSVLAEGDAYSHYMLVLEGDFDLVTNRNALSKQAYDELGDPEFAKKFKEFLDSFRNKDAVFRELISRLRRESSENLLNEQIDILTEQKSGLKDRQRVRIADQSGSKHLVLAPKAGEEYLVGVLYASLGKYVDPDSPYRSYWRDVVTFSTQGIDSLALKSAVAQSPLAASNIEAVEYKYEFTNSGPFNHALAVVDKVIAWSVELDAAKSIRDTYTCRGRVNVLNPGLLWEITDIENDEAAEFPDATSVICLRRLIELTFSVTFKDP</sequence>
<gene>
    <name evidence="1" type="ORF">QFW77_14980</name>
</gene>
<keyword evidence="2" id="KW-1185">Reference proteome</keyword>
<evidence type="ECO:0008006" key="3">
    <source>
        <dbReference type="Google" id="ProtNLM"/>
    </source>
</evidence>
<protein>
    <recommendedName>
        <fullName evidence="3">ATP-binding protein</fullName>
    </recommendedName>
</protein>
<dbReference type="SUPFAM" id="SSF55874">
    <property type="entry name" value="ATPase domain of HSP90 chaperone/DNA topoisomerase II/histidine kinase"/>
    <property type="match status" value="1"/>
</dbReference>